<name>A0ABW7FAC9_9BURK</name>
<reference evidence="2 3" key="1">
    <citation type="submission" date="2024-08" db="EMBL/GenBank/DDBJ databases">
        <authorList>
            <person name="Lu H."/>
        </authorList>
    </citation>
    <scope>NUCLEOTIDE SEQUENCE [LARGE SCALE GENOMIC DNA]</scope>
    <source>
        <strain evidence="2 3">LYH14W</strain>
    </source>
</reference>
<dbReference type="Pfam" id="PF09722">
    <property type="entry name" value="Xre_MbcA_ParS_C"/>
    <property type="match status" value="1"/>
</dbReference>
<evidence type="ECO:0000313" key="3">
    <source>
        <dbReference type="Proteomes" id="UP001606210"/>
    </source>
</evidence>
<comment type="caution">
    <text evidence="2">The sequence shown here is derived from an EMBL/GenBank/DDBJ whole genome shotgun (WGS) entry which is preliminary data.</text>
</comment>
<feature type="domain" description="Antitoxin Xre/MbcA/ParS-like toxin-binding" evidence="1">
    <location>
        <begin position="32"/>
        <end position="73"/>
    </location>
</feature>
<keyword evidence="3" id="KW-1185">Reference proteome</keyword>
<proteinExistence type="predicted"/>
<accession>A0ABW7FAC9</accession>
<sequence>MKFAEAKAELLEELCRLVAQSGEVDSGIDLAAWLDAWLKEPSPELRGATPAQALRNASGRHQVLKILERMRGGLPA</sequence>
<gene>
    <name evidence="2" type="ORF">ACG00Y_23195</name>
</gene>
<dbReference type="InterPro" id="IPR024467">
    <property type="entry name" value="Xre/MbcA/ParS-like_toxin-bd"/>
</dbReference>
<dbReference type="Proteomes" id="UP001606210">
    <property type="component" value="Unassembled WGS sequence"/>
</dbReference>
<protein>
    <submittedName>
        <fullName evidence="2">MbcA/ParS/Xre antitoxin family protein</fullName>
    </submittedName>
</protein>
<organism evidence="2 3">
    <name type="scientific">Pelomonas parva</name>
    <dbReference type="NCBI Taxonomy" id="3299032"/>
    <lineage>
        <taxon>Bacteria</taxon>
        <taxon>Pseudomonadati</taxon>
        <taxon>Pseudomonadota</taxon>
        <taxon>Betaproteobacteria</taxon>
        <taxon>Burkholderiales</taxon>
        <taxon>Sphaerotilaceae</taxon>
        <taxon>Roseateles</taxon>
    </lineage>
</organism>
<evidence type="ECO:0000313" key="2">
    <source>
        <dbReference type="EMBL" id="MFG6432841.1"/>
    </source>
</evidence>
<dbReference type="EMBL" id="JBIGHV010000009">
    <property type="protein sequence ID" value="MFG6432841.1"/>
    <property type="molecule type" value="Genomic_DNA"/>
</dbReference>
<evidence type="ECO:0000259" key="1">
    <source>
        <dbReference type="Pfam" id="PF09722"/>
    </source>
</evidence>